<protein>
    <recommendedName>
        <fullName evidence="6">DUF1449 family protein</fullName>
    </recommendedName>
</protein>
<evidence type="ECO:0000256" key="1">
    <source>
        <dbReference type="SAM" id="Phobius"/>
    </source>
</evidence>
<feature type="transmembrane region" description="Helical" evidence="1">
    <location>
        <begin position="73"/>
        <end position="96"/>
    </location>
</feature>
<keyword evidence="1" id="KW-1133">Transmembrane helix</keyword>
<gene>
    <name evidence="4" type="ORF">CFF01_14660</name>
</gene>
<sequence length="211" mass="22527">MDFLLLTDNLPYSLALAFVILLGLVEGLSMAFGLSLFGLLDDMTPMEMDADVDTAVSGVTGVAGWLCLDRLPLLIWLVLALTSFAIAGFAINYLGLTFVTSLSPVMSIPGALVLTALSCRFLGSRLADLLPKNESSAVSVDELSGLVGVVTLGCARKGFPSEAVVRDIYQQKHYVLVEPELAGEAFSQGTSVVLLHRNGKVWSVVQFNDDL</sequence>
<name>A0AAC9U151_9GAMM</name>
<dbReference type="InterPro" id="IPR048376">
    <property type="entry name" value="YqiJ_N"/>
</dbReference>
<dbReference type="KEGG" id="smav:CFF01_14660"/>
<accession>A0AAC9U151</accession>
<evidence type="ECO:0000259" key="3">
    <source>
        <dbReference type="Pfam" id="PF21001"/>
    </source>
</evidence>
<evidence type="ECO:0008006" key="6">
    <source>
        <dbReference type="Google" id="ProtNLM"/>
    </source>
</evidence>
<feature type="domain" description="Inner membrane protein YqiJ N-terminal" evidence="3">
    <location>
        <begin position="9"/>
        <end position="115"/>
    </location>
</feature>
<feature type="transmembrane region" description="Helical" evidence="1">
    <location>
        <begin position="102"/>
        <end position="123"/>
    </location>
</feature>
<evidence type="ECO:0000259" key="2">
    <source>
        <dbReference type="Pfam" id="PF07290"/>
    </source>
</evidence>
<dbReference type="Pfam" id="PF21001">
    <property type="entry name" value="YqiJ_N"/>
    <property type="match status" value="1"/>
</dbReference>
<dbReference type="EMBL" id="CP022272">
    <property type="protein sequence ID" value="ASJ97721.1"/>
    <property type="molecule type" value="Genomic_DNA"/>
</dbReference>
<proteinExistence type="predicted"/>
<organism evidence="4 5">
    <name type="scientific">Shewanella marisflavi</name>
    <dbReference type="NCBI Taxonomy" id="260364"/>
    <lineage>
        <taxon>Bacteria</taxon>
        <taxon>Pseudomonadati</taxon>
        <taxon>Pseudomonadota</taxon>
        <taxon>Gammaproteobacteria</taxon>
        <taxon>Alteromonadales</taxon>
        <taxon>Shewanellaceae</taxon>
        <taxon>Shewanella</taxon>
    </lineage>
</organism>
<dbReference type="InterPro" id="IPR010840">
    <property type="entry name" value="YqiJ_OB"/>
</dbReference>
<evidence type="ECO:0000313" key="5">
    <source>
        <dbReference type="Proteomes" id="UP000198233"/>
    </source>
</evidence>
<dbReference type="RefSeq" id="WP_088905277.1">
    <property type="nucleotide sequence ID" value="NZ_CP022272.1"/>
</dbReference>
<dbReference type="Proteomes" id="UP000198233">
    <property type="component" value="Chromosome"/>
</dbReference>
<reference evidence="4 5" key="1">
    <citation type="submission" date="2017-06" db="EMBL/GenBank/DDBJ databases">
        <title>Complete genome sequence of Shewanella marisflavi EP1 associated with anaerobic 2,4-dinitrotoluene reduction and salt tolerance.</title>
        <authorList>
            <person name="Huang J."/>
        </authorList>
    </citation>
    <scope>NUCLEOTIDE SEQUENCE [LARGE SCALE GENOMIC DNA]</scope>
    <source>
        <strain evidence="4 5">EP1</strain>
    </source>
</reference>
<feature type="transmembrane region" description="Helical" evidence="1">
    <location>
        <begin position="12"/>
        <end position="40"/>
    </location>
</feature>
<dbReference type="Pfam" id="PF07290">
    <property type="entry name" value="YqiJ_OB"/>
    <property type="match status" value="1"/>
</dbReference>
<dbReference type="AlphaFoldDB" id="A0AAC9U151"/>
<evidence type="ECO:0000313" key="4">
    <source>
        <dbReference type="EMBL" id="ASJ97721.1"/>
    </source>
</evidence>
<keyword evidence="1" id="KW-0812">Transmembrane</keyword>
<feature type="domain" description="Inner membrane protein YqiJ OB-fold" evidence="2">
    <location>
        <begin position="143"/>
        <end position="205"/>
    </location>
</feature>
<keyword evidence="1" id="KW-0472">Membrane</keyword>